<organism evidence="1">
    <name type="scientific">Timema poppense</name>
    <name type="common">Walking stick</name>
    <dbReference type="NCBI Taxonomy" id="170557"/>
    <lineage>
        <taxon>Eukaryota</taxon>
        <taxon>Metazoa</taxon>
        <taxon>Ecdysozoa</taxon>
        <taxon>Arthropoda</taxon>
        <taxon>Hexapoda</taxon>
        <taxon>Insecta</taxon>
        <taxon>Pterygota</taxon>
        <taxon>Neoptera</taxon>
        <taxon>Polyneoptera</taxon>
        <taxon>Phasmatodea</taxon>
        <taxon>Timematodea</taxon>
        <taxon>Timematoidea</taxon>
        <taxon>Timematidae</taxon>
        <taxon>Timema</taxon>
    </lineage>
</organism>
<accession>A0A7R9DEM1</accession>
<sequence length="216" mass="24958">MRIKSDTTLSSSSTRSFISSEVNKKLSGVQKRKKNKEKLEKKIKLLCSVSKLDSFFTISSSNPVPMHNLLTIRLLNSINSLEKCFLALLWKDILVRLNRMRCSAYEKLGKKFDFLTKPNRLEPHNIRDKARNLEAFYTGDLEGNLQNECIPLRAHFPLTENLEGTSFLSLKRYKIIMEKMSFGYLSKRGNILPDAIVYTRVKLLSRKFVFSGKENE</sequence>
<dbReference type="EMBL" id="OD005790">
    <property type="protein sequence ID" value="CAD7412105.1"/>
    <property type="molecule type" value="Genomic_DNA"/>
</dbReference>
<gene>
    <name evidence="1" type="ORF">TPSB3V08_LOCUS8238</name>
</gene>
<name>A0A7R9DEM1_TIMPO</name>
<dbReference type="AlphaFoldDB" id="A0A7R9DEM1"/>
<reference evidence="1" key="1">
    <citation type="submission" date="2020-11" db="EMBL/GenBank/DDBJ databases">
        <authorList>
            <person name="Tran Van P."/>
        </authorList>
    </citation>
    <scope>NUCLEOTIDE SEQUENCE</scope>
</reference>
<evidence type="ECO:0000313" key="1">
    <source>
        <dbReference type="EMBL" id="CAD7412105.1"/>
    </source>
</evidence>
<protein>
    <submittedName>
        <fullName evidence="1">Uncharacterized protein</fullName>
    </submittedName>
</protein>
<proteinExistence type="predicted"/>